<feature type="binding site" evidence="7">
    <location>
        <position position="148"/>
    </location>
    <ligand>
        <name>ATP</name>
        <dbReference type="ChEBI" id="CHEBI:30616"/>
    </ligand>
</feature>
<evidence type="ECO:0000313" key="11">
    <source>
        <dbReference type="EMBL" id="KAF0853157.1"/>
    </source>
</evidence>
<feature type="binding site" evidence="7">
    <location>
        <position position="131"/>
    </location>
    <ligand>
        <name>ATP</name>
        <dbReference type="ChEBI" id="CHEBI:30616"/>
    </ligand>
</feature>
<reference evidence="11" key="1">
    <citation type="submission" date="2019-09" db="EMBL/GenBank/DDBJ databases">
        <title>The Mitochondrial Proteome of the Jakobid, Andalucia godoyi, a Protist With the Most Gene-Rich and Bacteria-Like Mitochondrial Genome.</title>
        <authorList>
            <person name="Gray M.W."/>
            <person name="Burger G."/>
            <person name="Derelle R."/>
            <person name="Klimes V."/>
            <person name="Leger M."/>
            <person name="Sarrasin M."/>
            <person name="Vlcek C."/>
            <person name="Roger A.J."/>
            <person name="Elias M."/>
            <person name="Lang B.F."/>
        </authorList>
    </citation>
    <scope>NUCLEOTIDE SEQUENCE</scope>
    <source>
        <strain evidence="11">And28</strain>
    </source>
</reference>
<evidence type="ECO:0000256" key="8">
    <source>
        <dbReference type="RuleBase" id="RU004011"/>
    </source>
</evidence>
<dbReference type="SUPFAM" id="SSF54919">
    <property type="entry name" value="Nucleoside diphosphate kinase, NDK"/>
    <property type="match status" value="1"/>
</dbReference>
<keyword evidence="3 9" id="KW-0808">Transferase</keyword>
<keyword evidence="5 9" id="KW-0418">Kinase</keyword>
<dbReference type="GO" id="GO:0006228">
    <property type="term" value="P:UTP biosynthetic process"/>
    <property type="evidence" value="ECO:0007669"/>
    <property type="project" value="InterPro"/>
</dbReference>
<dbReference type="AlphaFoldDB" id="A0A8K0F4N5"/>
<proteinExistence type="inferred from homology"/>
<keyword evidence="6 9" id="KW-0067">ATP-binding</keyword>
<evidence type="ECO:0000256" key="4">
    <source>
        <dbReference type="ARBA" id="ARBA00022741"/>
    </source>
</evidence>
<dbReference type="PROSITE" id="PS00469">
    <property type="entry name" value="NDPK"/>
    <property type="match status" value="1"/>
</dbReference>
<name>A0A8K0F4N5_ANDGO</name>
<comment type="caution">
    <text evidence="11">The sequence shown here is derived from an EMBL/GenBank/DDBJ whole genome shotgun (WGS) entry which is preliminary data.</text>
</comment>
<dbReference type="PROSITE" id="PS51374">
    <property type="entry name" value="NDPK_LIKE"/>
    <property type="match status" value="1"/>
</dbReference>
<dbReference type="PANTHER" id="PTHR11349">
    <property type="entry name" value="NUCLEOSIDE DIPHOSPHATE KINASE"/>
    <property type="match status" value="1"/>
</dbReference>
<dbReference type="GO" id="GO:0006241">
    <property type="term" value="P:CTP biosynthetic process"/>
    <property type="evidence" value="ECO:0007669"/>
    <property type="project" value="InterPro"/>
</dbReference>
<evidence type="ECO:0000256" key="6">
    <source>
        <dbReference type="ARBA" id="ARBA00022840"/>
    </source>
</evidence>
<dbReference type="GO" id="GO:0004550">
    <property type="term" value="F:nucleoside diphosphate kinase activity"/>
    <property type="evidence" value="ECO:0007669"/>
    <property type="project" value="UniProtKB-EC"/>
</dbReference>
<dbReference type="Gene3D" id="3.30.70.141">
    <property type="entry name" value="Nucleoside diphosphate kinase-like domain"/>
    <property type="match status" value="1"/>
</dbReference>
<dbReference type="NCBIfam" id="NF001908">
    <property type="entry name" value="PRK00668.1"/>
    <property type="match status" value="1"/>
</dbReference>
<dbReference type="OrthoDB" id="2162449at2759"/>
<feature type="binding site" evidence="7">
    <location>
        <position position="103"/>
    </location>
    <ligand>
        <name>ATP</name>
        <dbReference type="ChEBI" id="CHEBI:30616"/>
    </ligand>
</feature>
<evidence type="ECO:0000259" key="10">
    <source>
        <dbReference type="SMART" id="SM00562"/>
    </source>
</evidence>
<dbReference type="GO" id="GO:0006183">
    <property type="term" value="P:GTP biosynthetic process"/>
    <property type="evidence" value="ECO:0007669"/>
    <property type="project" value="InterPro"/>
</dbReference>
<feature type="domain" description="Nucleoside diphosphate kinase-like" evidence="10">
    <location>
        <begin position="47"/>
        <end position="184"/>
    </location>
</feature>
<protein>
    <recommendedName>
        <fullName evidence="9">Nucleoside diphosphate kinase</fullName>
        <ecNumber evidence="9">2.7.4.6</ecNumber>
    </recommendedName>
</protein>
<dbReference type="InterPro" id="IPR036850">
    <property type="entry name" value="NDK-like_dom_sf"/>
</dbReference>
<evidence type="ECO:0000256" key="1">
    <source>
        <dbReference type="ARBA" id="ARBA00001946"/>
    </source>
</evidence>
<dbReference type="EMBL" id="VRVR01000001">
    <property type="protein sequence ID" value="KAF0853157.1"/>
    <property type="molecule type" value="Genomic_DNA"/>
</dbReference>
<keyword evidence="12" id="KW-1185">Reference proteome</keyword>
<dbReference type="FunFam" id="3.30.70.141:FF:000002">
    <property type="entry name" value="Nucleoside diphosphate kinase"/>
    <property type="match status" value="1"/>
</dbReference>
<evidence type="ECO:0000256" key="5">
    <source>
        <dbReference type="ARBA" id="ARBA00022777"/>
    </source>
</evidence>
<evidence type="ECO:0000256" key="3">
    <source>
        <dbReference type="ARBA" id="ARBA00022679"/>
    </source>
</evidence>
<gene>
    <name evidence="11" type="ORF">ANDGO_02296</name>
</gene>
<dbReference type="InterPro" id="IPR023005">
    <property type="entry name" value="Nucleoside_diP_kinase_AS"/>
</dbReference>
<sequence length="196" mass="21401">MFSRVASSLAAFARMTVPVSIVTGSALLSVSLAMTPTSSTTLNADSKERTYIMLKPDAVNRRLIGEILSRFEKRGYNVVGLKVLTPSRELAEAHYAEHKERPFFKGLVDFLTSGPVVAIVIEGDNAVATARTMIGVTKPQASAPGTIRGDLSIDVGRNIIHGSDSVESARREIGLWFRPVEIVDFKPVDHAWVYEK</sequence>
<evidence type="ECO:0000313" key="12">
    <source>
        <dbReference type="Proteomes" id="UP000799049"/>
    </source>
</evidence>
<comment type="cofactor">
    <cofactor evidence="1">
        <name>Mg(2+)</name>
        <dbReference type="ChEBI" id="CHEBI:18420"/>
    </cofactor>
</comment>
<dbReference type="HAMAP" id="MF_00451">
    <property type="entry name" value="NDP_kinase"/>
    <property type="match status" value="1"/>
</dbReference>
<dbReference type="EC" id="2.7.4.6" evidence="9"/>
<dbReference type="PRINTS" id="PR01243">
    <property type="entry name" value="NUCDPKINASE"/>
</dbReference>
<comment type="catalytic activity">
    <reaction evidence="9">
        <text>a 2'-deoxyribonucleoside 5'-diphosphate + ATP = a 2'-deoxyribonucleoside 5'-triphosphate + ADP</text>
        <dbReference type="Rhea" id="RHEA:44640"/>
        <dbReference type="ChEBI" id="CHEBI:30616"/>
        <dbReference type="ChEBI" id="CHEBI:61560"/>
        <dbReference type="ChEBI" id="CHEBI:73316"/>
        <dbReference type="ChEBI" id="CHEBI:456216"/>
        <dbReference type="EC" id="2.7.4.6"/>
    </reaction>
</comment>
<dbReference type="CDD" id="cd04413">
    <property type="entry name" value="NDPk_I"/>
    <property type="match status" value="1"/>
</dbReference>
<keyword evidence="4 9" id="KW-0547">Nucleotide-binding</keyword>
<dbReference type="Pfam" id="PF00334">
    <property type="entry name" value="NDK"/>
    <property type="match status" value="1"/>
</dbReference>
<feature type="active site" description="Pros-phosphohistidine intermediate" evidence="7">
    <location>
        <position position="161"/>
    </location>
</feature>
<dbReference type="Proteomes" id="UP000799049">
    <property type="component" value="Unassembled WGS sequence"/>
</dbReference>
<feature type="binding site" evidence="7">
    <location>
        <position position="137"/>
    </location>
    <ligand>
        <name>ATP</name>
        <dbReference type="ChEBI" id="CHEBI:30616"/>
    </ligand>
</feature>
<organism evidence="11 12">
    <name type="scientific">Andalucia godoyi</name>
    <name type="common">Flagellate</name>
    <dbReference type="NCBI Taxonomy" id="505711"/>
    <lineage>
        <taxon>Eukaryota</taxon>
        <taxon>Discoba</taxon>
        <taxon>Jakobida</taxon>
        <taxon>Andalucina</taxon>
        <taxon>Andaluciidae</taxon>
        <taxon>Andalucia</taxon>
    </lineage>
</organism>
<accession>A0A8K0F4N5</accession>
<feature type="binding site" evidence="7">
    <location>
        <position position="158"/>
    </location>
    <ligand>
        <name>ATP</name>
        <dbReference type="ChEBI" id="CHEBI:30616"/>
    </ligand>
</feature>
<evidence type="ECO:0000256" key="7">
    <source>
        <dbReference type="PROSITE-ProRule" id="PRU00706"/>
    </source>
</evidence>
<evidence type="ECO:0000256" key="2">
    <source>
        <dbReference type="ARBA" id="ARBA00008142"/>
    </source>
</evidence>
<evidence type="ECO:0000256" key="9">
    <source>
        <dbReference type="RuleBase" id="RU004013"/>
    </source>
</evidence>
<dbReference type="GO" id="GO:0005524">
    <property type="term" value="F:ATP binding"/>
    <property type="evidence" value="ECO:0007669"/>
    <property type="project" value="UniProtKB-KW"/>
</dbReference>
<comment type="similarity">
    <text evidence="2 7 8">Belongs to the NDK family.</text>
</comment>
<dbReference type="SMART" id="SM00562">
    <property type="entry name" value="NDK"/>
    <property type="match status" value="1"/>
</dbReference>
<feature type="binding site" evidence="7">
    <location>
        <position position="55"/>
    </location>
    <ligand>
        <name>ATP</name>
        <dbReference type="ChEBI" id="CHEBI:30616"/>
    </ligand>
</feature>
<dbReference type="InterPro" id="IPR034907">
    <property type="entry name" value="NDK-like_dom"/>
</dbReference>
<dbReference type="InterPro" id="IPR001564">
    <property type="entry name" value="Nucleoside_diP_kinase"/>
</dbReference>